<organism evidence="1 2">
    <name type="scientific">Pleurodeles waltl</name>
    <name type="common">Iberian ribbed newt</name>
    <dbReference type="NCBI Taxonomy" id="8319"/>
    <lineage>
        <taxon>Eukaryota</taxon>
        <taxon>Metazoa</taxon>
        <taxon>Chordata</taxon>
        <taxon>Craniata</taxon>
        <taxon>Vertebrata</taxon>
        <taxon>Euteleostomi</taxon>
        <taxon>Amphibia</taxon>
        <taxon>Batrachia</taxon>
        <taxon>Caudata</taxon>
        <taxon>Salamandroidea</taxon>
        <taxon>Salamandridae</taxon>
        <taxon>Pleurodelinae</taxon>
        <taxon>Pleurodeles</taxon>
    </lineage>
</organism>
<comment type="caution">
    <text evidence="1">The sequence shown here is derived from an EMBL/GenBank/DDBJ whole genome shotgun (WGS) entry which is preliminary data.</text>
</comment>
<dbReference type="Proteomes" id="UP001066276">
    <property type="component" value="Chromosome 5"/>
</dbReference>
<keyword evidence="2" id="KW-1185">Reference proteome</keyword>
<sequence>MPSGKPSSKTISKPVQQLLFTDALLQTYPLVAAKKLLTSSQADDPVGLAPETTMDRILQKITAVGHRLEGMNSNISALTAETKSIRTDIAGFQNRVTDLEHHISAVEYSFNTLPDRDQKLLFFHSKIVDLEDRSCKDNVRFFGFQEHVEGLDVKGF</sequence>
<evidence type="ECO:0000313" key="2">
    <source>
        <dbReference type="Proteomes" id="UP001066276"/>
    </source>
</evidence>
<evidence type="ECO:0000313" key="1">
    <source>
        <dbReference type="EMBL" id="KAJ1154312.1"/>
    </source>
</evidence>
<dbReference type="Gene3D" id="1.20.5.340">
    <property type="match status" value="1"/>
</dbReference>
<name>A0AAV7RRA3_PLEWA</name>
<gene>
    <name evidence="1" type="ORF">NDU88_007065</name>
</gene>
<accession>A0AAV7RRA3</accession>
<proteinExistence type="predicted"/>
<reference evidence="1" key="1">
    <citation type="journal article" date="2022" name="bioRxiv">
        <title>Sequencing and chromosome-scale assembly of the giantPleurodeles waltlgenome.</title>
        <authorList>
            <person name="Brown T."/>
            <person name="Elewa A."/>
            <person name="Iarovenko S."/>
            <person name="Subramanian E."/>
            <person name="Araus A.J."/>
            <person name="Petzold A."/>
            <person name="Susuki M."/>
            <person name="Suzuki K.-i.T."/>
            <person name="Hayashi T."/>
            <person name="Toyoda A."/>
            <person name="Oliveira C."/>
            <person name="Osipova E."/>
            <person name="Leigh N.D."/>
            <person name="Simon A."/>
            <person name="Yun M.H."/>
        </authorList>
    </citation>
    <scope>NUCLEOTIDE SEQUENCE</scope>
    <source>
        <strain evidence="1">20211129_DDA</strain>
        <tissue evidence="1">Liver</tissue>
    </source>
</reference>
<protein>
    <submittedName>
        <fullName evidence="1">Uncharacterized protein</fullName>
    </submittedName>
</protein>
<dbReference type="EMBL" id="JANPWB010000009">
    <property type="protein sequence ID" value="KAJ1154312.1"/>
    <property type="molecule type" value="Genomic_DNA"/>
</dbReference>
<dbReference type="AlphaFoldDB" id="A0AAV7RRA3"/>